<sequence length="69" mass="8089">MSRLDIKAQVTLLKEAKMYFEDVKPVSKAKVKEKKGAVVLTQEHIEEWLQVFYDDRIRMDTCNQASVKM</sequence>
<dbReference type="KEGG" id="saqt:GJV85_11020"/>
<gene>
    <name evidence="1" type="ORF">GJV85_11020</name>
</gene>
<accession>A0A975B1P7</accession>
<dbReference type="EMBL" id="CP046072">
    <property type="protein sequence ID" value="QSZ42616.1"/>
    <property type="molecule type" value="Genomic_DNA"/>
</dbReference>
<name>A0A975B1P7_9BACT</name>
<keyword evidence="2" id="KW-1185">Reference proteome</keyword>
<protein>
    <submittedName>
        <fullName evidence="1">Uncharacterized protein</fullName>
    </submittedName>
</protein>
<dbReference type="Proteomes" id="UP000671852">
    <property type="component" value="Chromosome"/>
</dbReference>
<reference evidence="1" key="1">
    <citation type="submission" date="2019-11" db="EMBL/GenBank/DDBJ databases">
        <authorList>
            <person name="Kojima H."/>
        </authorList>
    </citation>
    <scope>NUCLEOTIDE SEQUENCE</scope>
    <source>
        <strain evidence="1">H1576</strain>
    </source>
</reference>
<organism evidence="1 2">
    <name type="scientific">Sulfurimonas aquatica</name>
    <dbReference type="NCBI Taxonomy" id="2672570"/>
    <lineage>
        <taxon>Bacteria</taxon>
        <taxon>Pseudomonadati</taxon>
        <taxon>Campylobacterota</taxon>
        <taxon>Epsilonproteobacteria</taxon>
        <taxon>Campylobacterales</taxon>
        <taxon>Sulfurimonadaceae</taxon>
        <taxon>Sulfurimonas</taxon>
    </lineage>
</organism>
<dbReference type="AlphaFoldDB" id="A0A975B1P7"/>
<reference evidence="1" key="2">
    <citation type="submission" date="2021-04" db="EMBL/GenBank/DDBJ databases">
        <title>Isolation and characterization of a novel species of the genus Sulfurimonas.</title>
        <authorList>
            <person name="Fukui M."/>
        </authorList>
    </citation>
    <scope>NUCLEOTIDE SEQUENCE</scope>
    <source>
        <strain evidence="1">H1576</strain>
    </source>
</reference>
<evidence type="ECO:0000313" key="2">
    <source>
        <dbReference type="Proteomes" id="UP000671852"/>
    </source>
</evidence>
<evidence type="ECO:0000313" key="1">
    <source>
        <dbReference type="EMBL" id="QSZ42616.1"/>
    </source>
</evidence>
<proteinExistence type="predicted"/>
<dbReference type="RefSeq" id="WP_207561427.1">
    <property type="nucleotide sequence ID" value="NZ_CP046072.1"/>
</dbReference>